<reference evidence="6" key="1">
    <citation type="submission" date="2021-02" db="EMBL/GenBank/DDBJ databases">
        <authorList>
            <person name="Dougan E. K."/>
            <person name="Rhodes N."/>
            <person name="Thang M."/>
            <person name="Chan C."/>
        </authorList>
    </citation>
    <scope>NUCLEOTIDE SEQUENCE</scope>
</reference>
<dbReference type="PANTHER" id="PTHR45663">
    <property type="entry name" value="GEO12009P1"/>
    <property type="match status" value="1"/>
</dbReference>
<evidence type="ECO:0000256" key="2">
    <source>
        <dbReference type="ARBA" id="ARBA00022982"/>
    </source>
</evidence>
<dbReference type="CDD" id="cd02947">
    <property type="entry name" value="TRX_family"/>
    <property type="match status" value="1"/>
</dbReference>
<proteinExistence type="predicted"/>
<protein>
    <recommendedName>
        <fullName evidence="5">Thioredoxin domain-containing protein</fullName>
    </recommendedName>
</protein>
<dbReference type="InterPro" id="IPR036249">
    <property type="entry name" value="Thioredoxin-like_sf"/>
</dbReference>
<feature type="region of interest" description="Disordered" evidence="4">
    <location>
        <begin position="1"/>
        <end position="20"/>
    </location>
</feature>
<dbReference type="OrthoDB" id="2121326at2759"/>
<dbReference type="Pfam" id="PF00085">
    <property type="entry name" value="Thioredoxin"/>
    <property type="match status" value="1"/>
</dbReference>
<dbReference type="PROSITE" id="PS51352">
    <property type="entry name" value="THIOREDOXIN_2"/>
    <property type="match status" value="1"/>
</dbReference>
<feature type="region of interest" description="Disordered" evidence="4">
    <location>
        <begin position="132"/>
        <end position="152"/>
    </location>
</feature>
<comment type="caution">
    <text evidence="6">The sequence shown here is derived from an EMBL/GenBank/DDBJ whole genome shotgun (WGS) entry which is preliminary data.</text>
</comment>
<name>A0A813H5A7_POLGL</name>
<dbReference type="PANTHER" id="PTHR45663:SF11">
    <property type="entry name" value="GEO12009P1"/>
    <property type="match status" value="1"/>
</dbReference>
<sequence length="266" mass="28505">MPSMPPATTATTTTTTTTTRAPITTIAATTTRTTVASATLMPGSRGPQLRTTRPKRGTLRLFLLAVVSVVPFLGQLTTSTTTTATATATTTTSTATTTATTTALPASSGSCFLGAFLRRILFNSFRGRPQQLHQQQLQQHRKRQQQQQQPEAAAASAADVVTAIRAGELVLVDVSAEWCGPCKVMAKELRLVEEEFAGRVKVFTLDIDRNEAFAKIMKVRALPALLLFKGSPNLPVRRFEGLVRREVLSVALQEVLDLQGAAANPG</sequence>
<dbReference type="EMBL" id="CAJNNV010030535">
    <property type="protein sequence ID" value="CAE8632829.1"/>
    <property type="molecule type" value="Genomic_DNA"/>
</dbReference>
<dbReference type="AlphaFoldDB" id="A0A813H5A7"/>
<evidence type="ECO:0000256" key="3">
    <source>
        <dbReference type="ARBA" id="ARBA00023157"/>
    </source>
</evidence>
<evidence type="ECO:0000259" key="5">
    <source>
        <dbReference type="PROSITE" id="PS51352"/>
    </source>
</evidence>
<keyword evidence="8" id="KW-1185">Reference proteome</keyword>
<evidence type="ECO:0000313" key="6">
    <source>
        <dbReference type="EMBL" id="CAE8632829.1"/>
    </source>
</evidence>
<dbReference type="Proteomes" id="UP000626109">
    <property type="component" value="Unassembled WGS sequence"/>
</dbReference>
<organism evidence="6 8">
    <name type="scientific">Polarella glacialis</name>
    <name type="common">Dinoflagellate</name>
    <dbReference type="NCBI Taxonomy" id="89957"/>
    <lineage>
        <taxon>Eukaryota</taxon>
        <taxon>Sar</taxon>
        <taxon>Alveolata</taxon>
        <taxon>Dinophyceae</taxon>
        <taxon>Suessiales</taxon>
        <taxon>Suessiaceae</taxon>
        <taxon>Polarella</taxon>
    </lineage>
</organism>
<dbReference type="SUPFAM" id="SSF52833">
    <property type="entry name" value="Thioredoxin-like"/>
    <property type="match status" value="1"/>
</dbReference>
<dbReference type="EMBL" id="CAJNNW010037589">
    <property type="protein sequence ID" value="CAE8743094.1"/>
    <property type="molecule type" value="Genomic_DNA"/>
</dbReference>
<accession>A0A813H5A7</accession>
<dbReference type="Proteomes" id="UP000654075">
    <property type="component" value="Unassembled WGS sequence"/>
</dbReference>
<gene>
    <name evidence="6" type="ORF">PGLA1383_LOCUS48759</name>
    <name evidence="7" type="ORF">PGLA2088_LOCUS51244</name>
</gene>
<evidence type="ECO:0000256" key="1">
    <source>
        <dbReference type="ARBA" id="ARBA00022448"/>
    </source>
</evidence>
<evidence type="ECO:0000313" key="7">
    <source>
        <dbReference type="EMBL" id="CAE8743094.1"/>
    </source>
</evidence>
<keyword evidence="1" id="KW-0813">Transport</keyword>
<dbReference type="InterPro" id="IPR013766">
    <property type="entry name" value="Thioredoxin_domain"/>
</dbReference>
<dbReference type="Gene3D" id="3.40.30.10">
    <property type="entry name" value="Glutaredoxin"/>
    <property type="match status" value="1"/>
</dbReference>
<dbReference type="PRINTS" id="PR00421">
    <property type="entry name" value="THIOREDOXIN"/>
</dbReference>
<keyword evidence="3" id="KW-1015">Disulfide bond</keyword>
<dbReference type="PROSITE" id="PS00194">
    <property type="entry name" value="THIOREDOXIN_1"/>
    <property type="match status" value="1"/>
</dbReference>
<evidence type="ECO:0000313" key="8">
    <source>
        <dbReference type="Proteomes" id="UP000654075"/>
    </source>
</evidence>
<keyword evidence="2" id="KW-0249">Electron transport</keyword>
<feature type="domain" description="Thioredoxin" evidence="5">
    <location>
        <begin position="143"/>
        <end position="257"/>
    </location>
</feature>
<dbReference type="InterPro" id="IPR017937">
    <property type="entry name" value="Thioredoxin_CS"/>
</dbReference>
<dbReference type="GO" id="GO:0005737">
    <property type="term" value="C:cytoplasm"/>
    <property type="evidence" value="ECO:0007669"/>
    <property type="project" value="TreeGrafter"/>
</dbReference>
<dbReference type="GO" id="GO:0015035">
    <property type="term" value="F:protein-disulfide reductase activity"/>
    <property type="evidence" value="ECO:0007669"/>
    <property type="project" value="TreeGrafter"/>
</dbReference>
<evidence type="ECO:0000256" key="4">
    <source>
        <dbReference type="SAM" id="MobiDB-lite"/>
    </source>
</evidence>